<dbReference type="PANTHER" id="PTHR33116:SF78">
    <property type="entry name" value="OS12G0587133 PROTEIN"/>
    <property type="match status" value="1"/>
</dbReference>
<sequence>MPVREFEFVCRCFELVSGLKVNFLKSSIAGIHVEDRVLSRLASILACDIKQFPMLHLGLPLHVSRLRKSDWEPLVV</sequence>
<accession>A0AAV9D5F5</accession>
<dbReference type="PANTHER" id="PTHR33116">
    <property type="entry name" value="REVERSE TRANSCRIPTASE ZINC-BINDING DOMAIN-CONTAINING PROTEIN-RELATED-RELATED"/>
    <property type="match status" value="1"/>
</dbReference>
<dbReference type="AlphaFoldDB" id="A0AAV9D5F5"/>
<gene>
    <name evidence="1" type="ORF">QJS10_CPB15g00299</name>
</gene>
<dbReference type="EMBL" id="JAUJYO010000015">
    <property type="protein sequence ID" value="KAK1296440.1"/>
    <property type="molecule type" value="Genomic_DNA"/>
</dbReference>
<keyword evidence="2" id="KW-1185">Reference proteome</keyword>
<name>A0AAV9D5F5_ACOCL</name>
<organism evidence="1 2">
    <name type="scientific">Acorus calamus</name>
    <name type="common">Sweet flag</name>
    <dbReference type="NCBI Taxonomy" id="4465"/>
    <lineage>
        <taxon>Eukaryota</taxon>
        <taxon>Viridiplantae</taxon>
        <taxon>Streptophyta</taxon>
        <taxon>Embryophyta</taxon>
        <taxon>Tracheophyta</taxon>
        <taxon>Spermatophyta</taxon>
        <taxon>Magnoliopsida</taxon>
        <taxon>Liliopsida</taxon>
        <taxon>Acoraceae</taxon>
        <taxon>Acorus</taxon>
    </lineage>
</organism>
<evidence type="ECO:0000313" key="1">
    <source>
        <dbReference type="EMBL" id="KAK1296440.1"/>
    </source>
</evidence>
<reference evidence="1" key="1">
    <citation type="journal article" date="2023" name="Nat. Commun.">
        <title>Diploid and tetraploid genomes of Acorus and the evolution of monocots.</title>
        <authorList>
            <person name="Ma L."/>
            <person name="Liu K.W."/>
            <person name="Li Z."/>
            <person name="Hsiao Y.Y."/>
            <person name="Qi Y."/>
            <person name="Fu T."/>
            <person name="Tang G.D."/>
            <person name="Zhang D."/>
            <person name="Sun W.H."/>
            <person name="Liu D.K."/>
            <person name="Li Y."/>
            <person name="Chen G.Z."/>
            <person name="Liu X.D."/>
            <person name="Liao X.Y."/>
            <person name="Jiang Y.T."/>
            <person name="Yu X."/>
            <person name="Hao Y."/>
            <person name="Huang J."/>
            <person name="Zhao X.W."/>
            <person name="Ke S."/>
            <person name="Chen Y.Y."/>
            <person name="Wu W.L."/>
            <person name="Hsu J.L."/>
            <person name="Lin Y.F."/>
            <person name="Huang M.D."/>
            <person name="Li C.Y."/>
            <person name="Huang L."/>
            <person name="Wang Z.W."/>
            <person name="Zhao X."/>
            <person name="Zhong W.Y."/>
            <person name="Peng D.H."/>
            <person name="Ahmad S."/>
            <person name="Lan S."/>
            <person name="Zhang J.S."/>
            <person name="Tsai W.C."/>
            <person name="Van de Peer Y."/>
            <person name="Liu Z.J."/>
        </authorList>
    </citation>
    <scope>NUCLEOTIDE SEQUENCE</scope>
    <source>
        <strain evidence="1">CP</strain>
    </source>
</reference>
<proteinExistence type="predicted"/>
<evidence type="ECO:0000313" key="2">
    <source>
        <dbReference type="Proteomes" id="UP001180020"/>
    </source>
</evidence>
<comment type="caution">
    <text evidence="1">The sequence shown here is derived from an EMBL/GenBank/DDBJ whole genome shotgun (WGS) entry which is preliminary data.</text>
</comment>
<dbReference type="Proteomes" id="UP001180020">
    <property type="component" value="Unassembled WGS sequence"/>
</dbReference>
<protein>
    <submittedName>
        <fullName evidence="1">Uncharacterized protein</fullName>
    </submittedName>
</protein>
<reference evidence="1" key="2">
    <citation type="submission" date="2023-06" db="EMBL/GenBank/DDBJ databases">
        <authorList>
            <person name="Ma L."/>
            <person name="Liu K.-W."/>
            <person name="Li Z."/>
            <person name="Hsiao Y.-Y."/>
            <person name="Qi Y."/>
            <person name="Fu T."/>
            <person name="Tang G."/>
            <person name="Zhang D."/>
            <person name="Sun W.-H."/>
            <person name="Liu D.-K."/>
            <person name="Li Y."/>
            <person name="Chen G.-Z."/>
            <person name="Liu X.-D."/>
            <person name="Liao X.-Y."/>
            <person name="Jiang Y.-T."/>
            <person name="Yu X."/>
            <person name="Hao Y."/>
            <person name="Huang J."/>
            <person name="Zhao X.-W."/>
            <person name="Ke S."/>
            <person name="Chen Y.-Y."/>
            <person name="Wu W.-L."/>
            <person name="Hsu J.-L."/>
            <person name="Lin Y.-F."/>
            <person name="Huang M.-D."/>
            <person name="Li C.-Y."/>
            <person name="Huang L."/>
            <person name="Wang Z.-W."/>
            <person name="Zhao X."/>
            <person name="Zhong W.-Y."/>
            <person name="Peng D.-H."/>
            <person name="Ahmad S."/>
            <person name="Lan S."/>
            <person name="Zhang J.-S."/>
            <person name="Tsai W.-C."/>
            <person name="Van De Peer Y."/>
            <person name="Liu Z.-J."/>
        </authorList>
    </citation>
    <scope>NUCLEOTIDE SEQUENCE</scope>
    <source>
        <strain evidence="1">CP</strain>
        <tissue evidence="1">Leaves</tissue>
    </source>
</reference>